<dbReference type="InterPro" id="IPR019533">
    <property type="entry name" value="Peptidase_S26"/>
</dbReference>
<dbReference type="GO" id="GO:0004252">
    <property type="term" value="F:serine-type endopeptidase activity"/>
    <property type="evidence" value="ECO:0007669"/>
    <property type="project" value="UniProtKB-UniRule"/>
</dbReference>
<dbReference type="SUPFAM" id="SSF51306">
    <property type="entry name" value="LexA/Signal peptidase"/>
    <property type="match status" value="1"/>
</dbReference>
<dbReference type="PANTHER" id="PTHR10806:SF6">
    <property type="entry name" value="SIGNAL PEPTIDASE COMPLEX CATALYTIC SUBUNIT SEC11"/>
    <property type="match status" value="1"/>
</dbReference>
<dbReference type="EMBL" id="PEYM01000053">
    <property type="protein sequence ID" value="PIS30579.1"/>
    <property type="molecule type" value="Genomic_DNA"/>
</dbReference>
<evidence type="ECO:0000256" key="1">
    <source>
        <dbReference type="ARBA" id="ARBA00004370"/>
    </source>
</evidence>
<dbReference type="AlphaFoldDB" id="A0A2H0Y1S7"/>
<feature type="domain" description="Peptidase S26" evidence="6">
    <location>
        <begin position="7"/>
        <end position="69"/>
    </location>
</feature>
<dbReference type="PANTHER" id="PTHR10806">
    <property type="entry name" value="SIGNAL PEPTIDASE COMPLEX CATALYTIC SUBUNIT SEC11"/>
    <property type="match status" value="1"/>
</dbReference>
<dbReference type="InterPro" id="IPR001733">
    <property type="entry name" value="Peptidase_S26B"/>
</dbReference>
<dbReference type="InterPro" id="IPR036286">
    <property type="entry name" value="LexA/Signal_pep-like_sf"/>
</dbReference>
<dbReference type="CDD" id="cd06462">
    <property type="entry name" value="Peptidase_S24_S26"/>
    <property type="match status" value="1"/>
</dbReference>
<evidence type="ECO:0000256" key="3">
    <source>
        <dbReference type="ARBA" id="ARBA00022989"/>
    </source>
</evidence>
<evidence type="ECO:0000256" key="4">
    <source>
        <dbReference type="ARBA" id="ARBA00023136"/>
    </source>
</evidence>
<comment type="caution">
    <text evidence="7">The sequence shown here is derived from an EMBL/GenBank/DDBJ whole genome shotgun (WGS) entry which is preliminary data.</text>
</comment>
<evidence type="ECO:0000313" key="7">
    <source>
        <dbReference type="EMBL" id="PIS30579.1"/>
    </source>
</evidence>
<sequence>MSKQKISYLGPSMNPTLKVPDQLIVIPYRSQTEIKVGDVIVFKLSTKETNIVHRVIAISGQGIKTRGDNNNLADEPPLKFEEIIGQVFFAHRDSKQRRIWGGKVGQSYCHLIRAYRLVIKLLKTLGRSPYHLLAKTKLLGKIIPLQTWTKVVVFKNSKKLLWGKRLIGQLRNTGAKWQIYPPYHLFIDEKRIPC</sequence>
<keyword evidence="2" id="KW-0812">Transmembrane</keyword>
<dbReference type="EC" id="3.4.21.89" evidence="5"/>
<dbReference type="Gene3D" id="2.10.109.10">
    <property type="entry name" value="Umud Fragment, subunit A"/>
    <property type="match status" value="1"/>
</dbReference>
<accession>A0A2H0Y1S7</accession>
<dbReference type="Proteomes" id="UP000231343">
    <property type="component" value="Unassembled WGS sequence"/>
</dbReference>
<gene>
    <name evidence="7" type="ORF">COT42_02760</name>
</gene>
<proteinExistence type="predicted"/>
<evidence type="ECO:0000256" key="5">
    <source>
        <dbReference type="NCBIfam" id="TIGR02228"/>
    </source>
</evidence>
<dbReference type="GO" id="GO:0016020">
    <property type="term" value="C:membrane"/>
    <property type="evidence" value="ECO:0007669"/>
    <property type="project" value="UniProtKB-SubCell"/>
</dbReference>
<keyword evidence="3" id="KW-1133">Transmembrane helix</keyword>
<protein>
    <recommendedName>
        <fullName evidence="5">Signal peptidase I</fullName>
        <ecNumber evidence="5">3.4.21.89</ecNumber>
    </recommendedName>
</protein>
<keyword evidence="4" id="KW-0472">Membrane</keyword>
<dbReference type="GO" id="GO:0009003">
    <property type="term" value="F:signal peptidase activity"/>
    <property type="evidence" value="ECO:0007669"/>
    <property type="project" value="UniProtKB-EC"/>
</dbReference>
<dbReference type="GO" id="GO:0006465">
    <property type="term" value="P:signal peptide processing"/>
    <property type="evidence" value="ECO:0007669"/>
    <property type="project" value="UniProtKB-UniRule"/>
</dbReference>
<dbReference type="NCBIfam" id="TIGR02228">
    <property type="entry name" value="sigpep_I_arch"/>
    <property type="match status" value="1"/>
</dbReference>
<organism evidence="7 8">
    <name type="scientific">Candidatus Saganbacteria bacterium CG08_land_8_20_14_0_20_45_16</name>
    <dbReference type="NCBI Taxonomy" id="2014293"/>
    <lineage>
        <taxon>Bacteria</taxon>
        <taxon>Bacillati</taxon>
        <taxon>Saganbacteria</taxon>
    </lineage>
</organism>
<comment type="subcellular location">
    <subcellularLocation>
        <location evidence="1">Membrane</location>
    </subcellularLocation>
</comment>
<dbReference type="Pfam" id="PF10502">
    <property type="entry name" value="Peptidase_S26"/>
    <property type="match status" value="1"/>
</dbReference>
<evidence type="ECO:0000256" key="2">
    <source>
        <dbReference type="ARBA" id="ARBA00022692"/>
    </source>
</evidence>
<evidence type="ECO:0000313" key="8">
    <source>
        <dbReference type="Proteomes" id="UP000231343"/>
    </source>
</evidence>
<reference evidence="7 8" key="1">
    <citation type="submission" date="2017-09" db="EMBL/GenBank/DDBJ databases">
        <title>Depth-based differentiation of microbial function through sediment-hosted aquifers and enrichment of novel symbionts in the deep terrestrial subsurface.</title>
        <authorList>
            <person name="Probst A.J."/>
            <person name="Ladd B."/>
            <person name="Jarett J.K."/>
            <person name="Geller-Mcgrath D.E."/>
            <person name="Sieber C.M."/>
            <person name="Emerson J.B."/>
            <person name="Anantharaman K."/>
            <person name="Thomas B.C."/>
            <person name="Malmstrom R."/>
            <person name="Stieglmeier M."/>
            <person name="Klingl A."/>
            <person name="Woyke T."/>
            <person name="Ryan C.M."/>
            <person name="Banfield J.F."/>
        </authorList>
    </citation>
    <scope>NUCLEOTIDE SEQUENCE [LARGE SCALE GENOMIC DNA]</scope>
    <source>
        <strain evidence="7">CG08_land_8_20_14_0_20_45_16</strain>
    </source>
</reference>
<name>A0A2H0Y1S7_UNCSA</name>
<evidence type="ECO:0000259" key="6">
    <source>
        <dbReference type="Pfam" id="PF10502"/>
    </source>
</evidence>